<dbReference type="InterPro" id="IPR036097">
    <property type="entry name" value="HisK_dim/P_sf"/>
</dbReference>
<feature type="domain" description="Histidine kinase" evidence="14">
    <location>
        <begin position="948"/>
        <end position="1047"/>
    </location>
</feature>
<evidence type="ECO:0000256" key="7">
    <source>
        <dbReference type="ARBA" id="ARBA00022741"/>
    </source>
</evidence>
<keyword evidence="5 12" id="KW-0597">Phosphoprotein</keyword>
<feature type="transmembrane region" description="Helical" evidence="13">
    <location>
        <begin position="237"/>
        <end position="255"/>
    </location>
</feature>
<dbReference type="Gene3D" id="3.40.50.2300">
    <property type="match status" value="1"/>
</dbReference>
<dbReference type="Pfam" id="PF00072">
    <property type="entry name" value="Response_reg"/>
    <property type="match status" value="1"/>
</dbReference>
<comment type="caution">
    <text evidence="16">The sequence shown here is derived from an EMBL/GenBank/DDBJ whole genome shotgun (WGS) entry which is preliminary data.</text>
</comment>
<keyword evidence="10" id="KW-0902">Two-component regulatory system</keyword>
<feature type="transmembrane region" description="Helical" evidence="13">
    <location>
        <begin position="328"/>
        <end position="348"/>
    </location>
</feature>
<evidence type="ECO:0000256" key="1">
    <source>
        <dbReference type="ARBA" id="ARBA00000085"/>
    </source>
</evidence>
<dbReference type="HOGENOM" id="CLU_011115_1_0_9"/>
<evidence type="ECO:0000259" key="14">
    <source>
        <dbReference type="PROSITE" id="PS50109"/>
    </source>
</evidence>
<feature type="modified residue" description="4-aspartylphosphate" evidence="12">
    <location>
        <position position="770"/>
    </location>
</feature>
<dbReference type="PRINTS" id="PR00344">
    <property type="entry name" value="BCTRLSENSOR"/>
</dbReference>
<dbReference type="InterPro" id="IPR011006">
    <property type="entry name" value="CheY-like_superfamily"/>
</dbReference>
<organism evidence="16 17">
    <name type="scientific">Aneurinibacillus aneurinilyticus ATCC 12856</name>
    <dbReference type="NCBI Taxonomy" id="649747"/>
    <lineage>
        <taxon>Bacteria</taxon>
        <taxon>Bacillati</taxon>
        <taxon>Bacillota</taxon>
        <taxon>Bacilli</taxon>
        <taxon>Bacillales</taxon>
        <taxon>Paenibacillaceae</taxon>
        <taxon>Aneurinibacillus group</taxon>
        <taxon>Aneurinibacillus</taxon>
    </lineage>
</organism>
<feature type="transmembrane region" description="Helical" evidence="13">
    <location>
        <begin position="262"/>
        <end position="279"/>
    </location>
</feature>
<keyword evidence="13" id="KW-0812">Transmembrane</keyword>
<dbReference type="CDD" id="cd17574">
    <property type="entry name" value="REC_OmpR"/>
    <property type="match status" value="1"/>
</dbReference>
<feature type="transmembrane region" description="Helical" evidence="13">
    <location>
        <begin position="354"/>
        <end position="375"/>
    </location>
</feature>
<dbReference type="SMART" id="SM00448">
    <property type="entry name" value="REC"/>
    <property type="match status" value="1"/>
</dbReference>
<evidence type="ECO:0000256" key="10">
    <source>
        <dbReference type="ARBA" id="ARBA00023012"/>
    </source>
</evidence>
<dbReference type="InterPro" id="IPR003661">
    <property type="entry name" value="HisK_dim/P_dom"/>
</dbReference>
<comment type="subcellular location">
    <subcellularLocation>
        <location evidence="2">Cell membrane</location>
    </subcellularLocation>
</comment>
<keyword evidence="9" id="KW-0067">ATP-binding</keyword>
<dbReference type="EC" id="2.7.13.3" evidence="3"/>
<protein>
    <recommendedName>
        <fullName evidence="3">histidine kinase</fullName>
        <ecNumber evidence="3">2.7.13.3</ecNumber>
    </recommendedName>
</protein>
<keyword evidence="13" id="KW-1133">Transmembrane helix</keyword>
<reference evidence="16 17" key="1">
    <citation type="submission" date="2013-08" db="EMBL/GenBank/DDBJ databases">
        <authorList>
            <person name="Weinstock G."/>
            <person name="Sodergren E."/>
            <person name="Wylie T."/>
            <person name="Fulton L."/>
            <person name="Fulton R."/>
            <person name="Fronick C."/>
            <person name="O'Laughlin M."/>
            <person name="Godfrey J."/>
            <person name="Miner T."/>
            <person name="Herter B."/>
            <person name="Appelbaum E."/>
            <person name="Cordes M."/>
            <person name="Lek S."/>
            <person name="Wollam A."/>
            <person name="Pepin K.H."/>
            <person name="Palsikar V.B."/>
            <person name="Mitreva M."/>
            <person name="Wilson R.K."/>
        </authorList>
    </citation>
    <scope>NUCLEOTIDE SEQUENCE [LARGE SCALE GENOMIC DNA]</scope>
    <source>
        <strain evidence="16 17">ATCC 12856</strain>
    </source>
</reference>
<dbReference type="SMART" id="SM00387">
    <property type="entry name" value="HATPase_c"/>
    <property type="match status" value="2"/>
</dbReference>
<accession>U1YE60</accession>
<evidence type="ECO:0000256" key="12">
    <source>
        <dbReference type="PROSITE-ProRule" id="PRU00169"/>
    </source>
</evidence>
<dbReference type="Gene3D" id="2.60.120.260">
    <property type="entry name" value="Galactose-binding domain-like"/>
    <property type="match status" value="1"/>
</dbReference>
<feature type="domain" description="Response regulatory" evidence="15">
    <location>
        <begin position="721"/>
        <end position="837"/>
    </location>
</feature>
<keyword evidence="6" id="KW-0808">Transferase</keyword>
<dbReference type="Gene3D" id="1.10.287.130">
    <property type="match status" value="1"/>
</dbReference>
<dbReference type="InterPro" id="IPR001789">
    <property type="entry name" value="Sig_transdc_resp-reg_receiver"/>
</dbReference>
<dbReference type="GO" id="GO:0009927">
    <property type="term" value="F:histidine phosphotransfer kinase activity"/>
    <property type="evidence" value="ECO:0007669"/>
    <property type="project" value="TreeGrafter"/>
</dbReference>
<proteinExistence type="predicted"/>
<evidence type="ECO:0000256" key="8">
    <source>
        <dbReference type="ARBA" id="ARBA00022777"/>
    </source>
</evidence>
<dbReference type="eggNOG" id="COG5002">
    <property type="taxonomic scope" value="Bacteria"/>
</dbReference>
<sequence>MYLSYIKVELRSQVLLNNLIRIKKWKIFLLVGLFLVVLTGSRILWMISFQSTEQPHVVNGQLDLRNWDATEGCTITLDGQWEFYPHTWLMSNGNHKEPVRGNPEFIQVPGNWNASLQPGHNTPYGYGSYRLRILVNPENDLTYSIRIPSVRSSSALYVNGRLLAKSGHPGATEEEYVAWNVPYSASFTTNGSNIIEVVIQAANYKDPRNSGIVRSLKFGTEDAIARETQLSVSMQQMVAVVFLLHAVYALILFLVGNREKRLLYFSLLIVSAMLINLLGSEEKLLLYWLPIDYELGFKLVHLSMIVVAYCLLQCVVHELPTCWFKIFPWYVILCGAAVLWLLLPSQYIVTLQPLYVMIIGISILIAIVSILYTSMKNIEDNVLLLLSLVAFTNSLVWWGVLLITGIKIVYYPFDLIVSMTCFASVWFRRYFQVHFETKNLAAKLQRVDKLKDEFLANTSHELRNPLHGILNISQAVLEREQHSLNEKSVKDLETVLSVGRRMTLMLNDLLDVMSLKESNPKLKMRVLSIQTIATGALDMLHFMTEGKPIQLINHIPEEFPKVFADENRVIQIVFNLLHNAVKYTNEGEISIRGYVKDGRAHIAISDTGIGMDEETMRRVFEPYEQADPGKTMIEGGFGLGLSISKQLVELHGGTLQVSSVLGHGSEFTFTLQLADPAILQEETETKIHTSIAFTEAALAASVPPFDSISGQQPQILTDRPRILVVDDDPVNLKVLETVLSSEQFDIMTVTSGKKALAVLDSKEWDLVISDVMMPQMSGYELSRTIRRQFTITELPILLLTARSQPEDIENGFLSGANDYVTKPVDALEIRARVRTLTEVKQSVREQLRMEAAWLQAQIQPHFLFNTLNTVYALSEIDMDRMRNLLEAFSNFLRDKFKFQSADELVPIEEELSIVRSYLYIEKERFDDRLQVTWEISGCKQLKIPLLTIQPLVENAVRHGIMKRARGGNIHIRLSDYETYAKIVVADDGVGMDEEMVQRIFMKQSDTTSGIGLSNTDRRLKRHFGRGLQITSKPGYGTSISFIVYKNK</sequence>
<evidence type="ECO:0000259" key="15">
    <source>
        <dbReference type="PROSITE" id="PS50110"/>
    </source>
</evidence>
<evidence type="ECO:0000256" key="4">
    <source>
        <dbReference type="ARBA" id="ARBA00022475"/>
    </source>
</evidence>
<dbReference type="InterPro" id="IPR004358">
    <property type="entry name" value="Sig_transdc_His_kin-like_C"/>
</dbReference>
<dbReference type="CDD" id="cd00082">
    <property type="entry name" value="HisKA"/>
    <property type="match status" value="1"/>
</dbReference>
<dbReference type="InterPro" id="IPR005467">
    <property type="entry name" value="His_kinase_dom"/>
</dbReference>
<dbReference type="InterPro" id="IPR036890">
    <property type="entry name" value="HATPase_C_sf"/>
</dbReference>
<dbReference type="SUPFAM" id="SSF49785">
    <property type="entry name" value="Galactose-binding domain-like"/>
    <property type="match status" value="1"/>
</dbReference>
<dbReference type="SMART" id="SM00388">
    <property type="entry name" value="HisKA"/>
    <property type="match status" value="1"/>
</dbReference>
<evidence type="ECO:0000313" key="17">
    <source>
        <dbReference type="Proteomes" id="UP000016511"/>
    </source>
</evidence>
<dbReference type="Gene3D" id="3.30.565.10">
    <property type="entry name" value="Histidine kinase-like ATPase, C-terminal domain"/>
    <property type="match status" value="2"/>
</dbReference>
<dbReference type="InterPro" id="IPR008979">
    <property type="entry name" value="Galactose-bd-like_sf"/>
</dbReference>
<dbReference type="AlphaFoldDB" id="U1YE60"/>
<feature type="transmembrane region" description="Helical" evidence="13">
    <location>
        <begin position="382"/>
        <end position="403"/>
    </location>
</feature>
<dbReference type="SUPFAM" id="SSF47384">
    <property type="entry name" value="Homodimeric domain of signal transducing histidine kinase"/>
    <property type="match status" value="1"/>
</dbReference>
<feature type="domain" description="Histidine kinase" evidence="14">
    <location>
        <begin position="457"/>
        <end position="675"/>
    </location>
</feature>
<dbReference type="SUPFAM" id="SSF55874">
    <property type="entry name" value="ATPase domain of HSP90 chaperone/DNA topoisomerase II/histidine kinase"/>
    <property type="match status" value="2"/>
</dbReference>
<evidence type="ECO:0000256" key="11">
    <source>
        <dbReference type="ARBA" id="ARBA00023136"/>
    </source>
</evidence>
<evidence type="ECO:0000256" key="3">
    <source>
        <dbReference type="ARBA" id="ARBA00012438"/>
    </source>
</evidence>
<dbReference type="PROSITE" id="PS50110">
    <property type="entry name" value="RESPONSE_REGULATORY"/>
    <property type="match status" value="1"/>
</dbReference>
<dbReference type="Proteomes" id="UP000016511">
    <property type="component" value="Unassembled WGS sequence"/>
</dbReference>
<evidence type="ECO:0000313" key="16">
    <source>
        <dbReference type="EMBL" id="ERI10372.1"/>
    </source>
</evidence>
<dbReference type="SUPFAM" id="SSF52172">
    <property type="entry name" value="CheY-like"/>
    <property type="match status" value="1"/>
</dbReference>
<dbReference type="GO" id="GO:0000155">
    <property type="term" value="F:phosphorelay sensor kinase activity"/>
    <property type="evidence" value="ECO:0007669"/>
    <property type="project" value="InterPro"/>
</dbReference>
<dbReference type="STRING" id="649747.HMPREF0083_01539"/>
<dbReference type="FunFam" id="3.30.565.10:FF:000023">
    <property type="entry name" value="PAS domain-containing sensor histidine kinase"/>
    <property type="match status" value="1"/>
</dbReference>
<dbReference type="eggNOG" id="COG0745">
    <property type="taxonomic scope" value="Bacteria"/>
</dbReference>
<dbReference type="CDD" id="cd16922">
    <property type="entry name" value="HATPase_EvgS-ArcB-TorS-like"/>
    <property type="match status" value="1"/>
</dbReference>
<evidence type="ECO:0000256" key="2">
    <source>
        <dbReference type="ARBA" id="ARBA00004236"/>
    </source>
</evidence>
<evidence type="ECO:0000256" key="6">
    <source>
        <dbReference type="ARBA" id="ARBA00022679"/>
    </source>
</evidence>
<keyword evidence="8 16" id="KW-0418">Kinase</keyword>
<dbReference type="Pfam" id="PF00512">
    <property type="entry name" value="HisKA"/>
    <property type="match status" value="1"/>
</dbReference>
<dbReference type="PROSITE" id="PS50109">
    <property type="entry name" value="HIS_KIN"/>
    <property type="match status" value="2"/>
</dbReference>
<feature type="transmembrane region" description="Helical" evidence="13">
    <location>
        <begin position="27"/>
        <end position="47"/>
    </location>
</feature>
<gene>
    <name evidence="16" type="ORF">HMPREF0083_01539</name>
</gene>
<feature type="transmembrane region" description="Helical" evidence="13">
    <location>
        <begin position="299"/>
        <end position="316"/>
    </location>
</feature>
<evidence type="ECO:0000256" key="5">
    <source>
        <dbReference type="ARBA" id="ARBA00022553"/>
    </source>
</evidence>
<dbReference type="eggNOG" id="COG2972">
    <property type="taxonomic scope" value="Bacteria"/>
</dbReference>
<dbReference type="InterPro" id="IPR003594">
    <property type="entry name" value="HATPase_dom"/>
</dbReference>
<dbReference type="InterPro" id="IPR010559">
    <property type="entry name" value="Sig_transdc_His_kin_internal"/>
</dbReference>
<comment type="catalytic activity">
    <reaction evidence="1">
        <text>ATP + protein L-histidine = ADP + protein N-phospho-L-histidine.</text>
        <dbReference type="EC" id="2.7.13.3"/>
    </reaction>
</comment>
<evidence type="ECO:0000256" key="9">
    <source>
        <dbReference type="ARBA" id="ARBA00022840"/>
    </source>
</evidence>
<keyword evidence="11 13" id="KW-0472">Membrane</keyword>
<keyword evidence="4" id="KW-1003">Cell membrane</keyword>
<dbReference type="PANTHER" id="PTHR43047">
    <property type="entry name" value="TWO-COMPONENT HISTIDINE PROTEIN KINASE"/>
    <property type="match status" value="1"/>
</dbReference>
<keyword evidence="7" id="KW-0547">Nucleotide-binding</keyword>
<dbReference type="GO" id="GO:0005886">
    <property type="term" value="C:plasma membrane"/>
    <property type="evidence" value="ECO:0007669"/>
    <property type="project" value="UniProtKB-SubCell"/>
</dbReference>
<evidence type="ECO:0000256" key="13">
    <source>
        <dbReference type="SAM" id="Phobius"/>
    </source>
</evidence>
<name>U1YE60_ANEAE</name>
<dbReference type="PANTHER" id="PTHR43047:SF72">
    <property type="entry name" value="OSMOSENSING HISTIDINE PROTEIN KINASE SLN1"/>
    <property type="match status" value="1"/>
</dbReference>
<keyword evidence="17" id="KW-1185">Reference proteome</keyword>
<dbReference type="PATRIC" id="fig|649747.3.peg.1393"/>
<dbReference type="Pfam" id="PF06580">
    <property type="entry name" value="His_kinase"/>
    <property type="match status" value="1"/>
</dbReference>
<dbReference type="GO" id="GO:0005524">
    <property type="term" value="F:ATP binding"/>
    <property type="evidence" value="ECO:0007669"/>
    <property type="project" value="UniProtKB-KW"/>
</dbReference>
<dbReference type="Pfam" id="PF02518">
    <property type="entry name" value="HATPase_c"/>
    <property type="match status" value="2"/>
</dbReference>
<dbReference type="EMBL" id="AWSJ01000101">
    <property type="protein sequence ID" value="ERI10372.1"/>
    <property type="molecule type" value="Genomic_DNA"/>
</dbReference>